<dbReference type="Proteomes" id="UP000007752">
    <property type="component" value="Chromosome 7"/>
</dbReference>
<accession>B9FW93</accession>
<dbReference type="AlphaFoldDB" id="B9FW93"/>
<dbReference type="EMBL" id="CM000144">
    <property type="protein sequence ID" value="EEE66830.1"/>
    <property type="molecule type" value="Genomic_DNA"/>
</dbReference>
<gene>
    <name evidence="2" type="ORF">OsJ_23603</name>
</gene>
<feature type="compositionally biased region" description="Basic and acidic residues" evidence="1">
    <location>
        <begin position="100"/>
        <end position="111"/>
    </location>
</feature>
<name>B9FW93_ORYSJ</name>
<organism evidence="2">
    <name type="scientific">Oryza sativa subsp. japonica</name>
    <name type="common">Rice</name>
    <dbReference type="NCBI Taxonomy" id="39947"/>
    <lineage>
        <taxon>Eukaryota</taxon>
        <taxon>Viridiplantae</taxon>
        <taxon>Streptophyta</taxon>
        <taxon>Embryophyta</taxon>
        <taxon>Tracheophyta</taxon>
        <taxon>Spermatophyta</taxon>
        <taxon>Magnoliopsida</taxon>
        <taxon>Liliopsida</taxon>
        <taxon>Poales</taxon>
        <taxon>Poaceae</taxon>
        <taxon>BOP clade</taxon>
        <taxon>Oryzoideae</taxon>
        <taxon>Oryzeae</taxon>
        <taxon>Oryzinae</taxon>
        <taxon>Oryza</taxon>
        <taxon>Oryza sativa</taxon>
    </lineage>
</organism>
<evidence type="ECO:0000256" key="1">
    <source>
        <dbReference type="SAM" id="MobiDB-lite"/>
    </source>
</evidence>
<proteinExistence type="predicted"/>
<feature type="region of interest" description="Disordered" evidence="1">
    <location>
        <begin position="46"/>
        <end position="111"/>
    </location>
</feature>
<protein>
    <submittedName>
        <fullName evidence="2">Uncharacterized protein</fullName>
    </submittedName>
</protein>
<feature type="compositionally biased region" description="Low complexity" evidence="1">
    <location>
        <begin position="81"/>
        <end position="92"/>
    </location>
</feature>
<sequence length="111" mass="11485">MEAGDITGEEEVREGERRRGWVGDGGGFEGRAVVVVLRGTWRGRRKAVNDGGDGERAHATAWRGRGVGRRRTKAATGGGRTTATTAAGRQPQAGGGAGRSGEEVGNGKRLG</sequence>
<reference evidence="2" key="2">
    <citation type="submission" date="2008-12" db="EMBL/GenBank/DDBJ databases">
        <title>Improved gene annotation of the rice (Oryza sativa) genomes.</title>
        <authorList>
            <person name="Wang J."/>
            <person name="Li R."/>
            <person name="Fan W."/>
            <person name="Huang Q."/>
            <person name="Zhang J."/>
            <person name="Zhou Y."/>
            <person name="Hu Y."/>
            <person name="Zi S."/>
            <person name="Li J."/>
            <person name="Ni P."/>
            <person name="Zheng H."/>
            <person name="Zhang Y."/>
            <person name="Zhao M."/>
            <person name="Hao Q."/>
            <person name="McDermott J."/>
            <person name="Samudrala R."/>
            <person name="Kristiansen K."/>
            <person name="Wong G.K.-S."/>
        </authorList>
    </citation>
    <scope>NUCLEOTIDE SEQUENCE</scope>
</reference>
<reference evidence="2" key="1">
    <citation type="journal article" date="2005" name="PLoS Biol.">
        <title>The genomes of Oryza sativa: a history of duplications.</title>
        <authorList>
            <person name="Yu J."/>
            <person name="Wang J."/>
            <person name="Lin W."/>
            <person name="Li S."/>
            <person name="Li H."/>
            <person name="Zhou J."/>
            <person name="Ni P."/>
            <person name="Dong W."/>
            <person name="Hu S."/>
            <person name="Zeng C."/>
            <person name="Zhang J."/>
            <person name="Zhang Y."/>
            <person name="Li R."/>
            <person name="Xu Z."/>
            <person name="Li S."/>
            <person name="Li X."/>
            <person name="Zheng H."/>
            <person name="Cong L."/>
            <person name="Lin L."/>
            <person name="Yin J."/>
            <person name="Geng J."/>
            <person name="Li G."/>
            <person name="Shi J."/>
            <person name="Liu J."/>
            <person name="Lv H."/>
            <person name="Li J."/>
            <person name="Wang J."/>
            <person name="Deng Y."/>
            <person name="Ran L."/>
            <person name="Shi X."/>
            <person name="Wang X."/>
            <person name="Wu Q."/>
            <person name="Li C."/>
            <person name="Ren X."/>
            <person name="Wang J."/>
            <person name="Wang X."/>
            <person name="Li D."/>
            <person name="Liu D."/>
            <person name="Zhang X."/>
            <person name="Ji Z."/>
            <person name="Zhao W."/>
            <person name="Sun Y."/>
            <person name="Zhang Z."/>
            <person name="Bao J."/>
            <person name="Han Y."/>
            <person name="Dong L."/>
            <person name="Ji J."/>
            <person name="Chen P."/>
            <person name="Wu S."/>
            <person name="Liu J."/>
            <person name="Xiao Y."/>
            <person name="Bu D."/>
            <person name="Tan J."/>
            <person name="Yang L."/>
            <person name="Ye C."/>
            <person name="Zhang J."/>
            <person name="Xu J."/>
            <person name="Zhou Y."/>
            <person name="Yu Y."/>
            <person name="Zhang B."/>
            <person name="Zhuang S."/>
            <person name="Wei H."/>
            <person name="Liu B."/>
            <person name="Lei M."/>
            <person name="Yu H."/>
            <person name="Li Y."/>
            <person name="Xu H."/>
            <person name="Wei S."/>
            <person name="He X."/>
            <person name="Fang L."/>
            <person name="Zhang Z."/>
            <person name="Zhang Y."/>
            <person name="Huang X."/>
            <person name="Su Z."/>
            <person name="Tong W."/>
            <person name="Li J."/>
            <person name="Tong Z."/>
            <person name="Li S."/>
            <person name="Ye J."/>
            <person name="Wang L."/>
            <person name="Fang L."/>
            <person name="Lei T."/>
            <person name="Chen C."/>
            <person name="Chen H."/>
            <person name="Xu Z."/>
            <person name="Li H."/>
            <person name="Huang H."/>
            <person name="Zhang F."/>
            <person name="Xu H."/>
            <person name="Li N."/>
            <person name="Zhao C."/>
            <person name="Li S."/>
            <person name="Dong L."/>
            <person name="Huang Y."/>
            <person name="Li L."/>
            <person name="Xi Y."/>
            <person name="Qi Q."/>
            <person name="Li W."/>
            <person name="Zhang B."/>
            <person name="Hu W."/>
            <person name="Zhang Y."/>
            <person name="Tian X."/>
            <person name="Jiao Y."/>
            <person name="Liang X."/>
            <person name="Jin J."/>
            <person name="Gao L."/>
            <person name="Zheng W."/>
            <person name="Hao B."/>
            <person name="Liu S."/>
            <person name="Wang W."/>
            <person name="Yuan L."/>
            <person name="Cao M."/>
            <person name="McDermott J."/>
            <person name="Samudrala R."/>
            <person name="Wang J."/>
            <person name="Wong G.K."/>
            <person name="Yang H."/>
        </authorList>
    </citation>
    <scope>NUCLEOTIDE SEQUENCE [LARGE SCALE GENOMIC DNA]</scope>
</reference>
<evidence type="ECO:0000313" key="2">
    <source>
        <dbReference type="EMBL" id="EEE66830.1"/>
    </source>
</evidence>
<feature type="region of interest" description="Disordered" evidence="1">
    <location>
        <begin position="1"/>
        <end position="25"/>
    </location>
</feature>